<gene>
    <name evidence="15" type="ORF">CAOG_006427</name>
</gene>
<proteinExistence type="inferred from homology"/>
<evidence type="ECO:0000256" key="10">
    <source>
        <dbReference type="ARBA" id="ARBA00023211"/>
    </source>
</evidence>
<feature type="site" description="Interaction with galactose moiety of substrate glycoprotein" evidence="13">
    <location>
        <position position="284"/>
    </location>
</feature>
<feature type="binding site" evidence="12">
    <location>
        <position position="253"/>
    </location>
    <ligand>
        <name>Mn(2+)</name>
        <dbReference type="ChEBI" id="CHEBI:29035"/>
    </ligand>
</feature>
<keyword evidence="8" id="KW-0472">Membrane</keyword>
<protein>
    <submittedName>
        <fullName evidence="15">Gactosylgalactosylxylosylprotein 3-beta-glucuronosyltransferase</fullName>
    </submittedName>
</protein>
<dbReference type="OMA" id="HTAWEPT"/>
<feature type="site" description="Interaction with galactose moiety of substrate glycoprotein" evidence="13">
    <location>
        <position position="378"/>
    </location>
</feature>
<evidence type="ECO:0000313" key="16">
    <source>
        <dbReference type="Proteomes" id="UP000008743"/>
    </source>
</evidence>
<dbReference type="RefSeq" id="XP_004345176.1">
    <property type="nucleotide sequence ID" value="XM_004345126.1"/>
</dbReference>
<evidence type="ECO:0000256" key="13">
    <source>
        <dbReference type="PIRSR" id="PIRSR605027-4"/>
    </source>
</evidence>
<accession>A0A0D2WV95</accession>
<dbReference type="Gene3D" id="3.90.550.10">
    <property type="entry name" value="Spore Coat Polysaccharide Biosynthesis Protein SpsA, Chain A"/>
    <property type="match status" value="1"/>
</dbReference>
<dbReference type="AlphaFoldDB" id="A0A0D2WV95"/>
<keyword evidence="10 12" id="KW-0464">Manganese</keyword>
<comment type="subcellular location">
    <subcellularLocation>
        <location evidence="1">Membrane</location>
        <topology evidence="1">Single-pass type II membrane protein</topology>
    </subcellularLocation>
</comment>
<dbReference type="SUPFAM" id="SSF53448">
    <property type="entry name" value="Nucleotide-diphospho-sugar transferases"/>
    <property type="match status" value="1"/>
</dbReference>
<dbReference type="GO" id="GO:0005975">
    <property type="term" value="P:carbohydrate metabolic process"/>
    <property type="evidence" value="ECO:0007669"/>
    <property type="project" value="TreeGrafter"/>
</dbReference>
<dbReference type="EMBL" id="KE346370">
    <property type="protein sequence ID" value="KJE96053.1"/>
    <property type="molecule type" value="Genomic_DNA"/>
</dbReference>
<sequence length="390" mass="42271">MPPRLAPYVLTALASCIITTQVCFVLLSPDPRLRSDCALVHSAAPLGAGTGPAPEAGLPPTRLLPAQRLPMQNRGNAILANGPQQSADTAACACTPNSTLADWNQAAPAYAPLRPEGLPVIYVITPSKPGPTQKADLTRLASTLRQVPALHWIVIEDQPAPTALVAALLERSGMRNSYSHLAVQSEAVSAGPRYKTARGVEQRNLGIAHLRELVSAAAAAAAQLKRSPQRPGDQQGESETSAPEGVVYFADDDNTYDLRVFEEMRFTQHVSVWPVGIVGGLMYEGPVVDLATRRVVRWHVGWKKQRQFPIDMAGFAIHARNFINTPGELLSRSSPRGYLESHLLARFVRQLAQLEPKADLCSTILVWHTRTEAPDLSQEEAHPSDPLVEV</sequence>
<evidence type="ECO:0000256" key="12">
    <source>
        <dbReference type="PIRSR" id="PIRSR605027-3"/>
    </source>
</evidence>
<keyword evidence="16" id="KW-1185">Reference proteome</keyword>
<evidence type="ECO:0000256" key="3">
    <source>
        <dbReference type="ARBA" id="ARBA00022679"/>
    </source>
</evidence>
<dbReference type="PROSITE" id="PS51257">
    <property type="entry name" value="PROKAR_LIPOPROTEIN"/>
    <property type="match status" value="1"/>
</dbReference>
<organism evidence="15 16">
    <name type="scientific">Capsaspora owczarzaki (strain ATCC 30864)</name>
    <dbReference type="NCBI Taxonomy" id="595528"/>
    <lineage>
        <taxon>Eukaryota</taxon>
        <taxon>Filasterea</taxon>
        <taxon>Capsaspora</taxon>
    </lineage>
</organism>
<keyword evidence="7" id="KW-1133">Transmembrane helix</keyword>
<reference evidence="16" key="1">
    <citation type="submission" date="2011-02" db="EMBL/GenBank/DDBJ databases">
        <title>The Genome Sequence of Capsaspora owczarzaki ATCC 30864.</title>
        <authorList>
            <person name="Russ C."/>
            <person name="Cuomo C."/>
            <person name="Burger G."/>
            <person name="Gray M.W."/>
            <person name="Holland P.W.H."/>
            <person name="King N."/>
            <person name="Lang F.B.F."/>
            <person name="Roger A.J."/>
            <person name="Ruiz-Trillo I."/>
            <person name="Young S.K."/>
            <person name="Zeng Q."/>
            <person name="Gargeya S."/>
            <person name="Alvarado L."/>
            <person name="Berlin A."/>
            <person name="Chapman S.B."/>
            <person name="Chen Z."/>
            <person name="Freedman E."/>
            <person name="Gellesch M."/>
            <person name="Goldberg J."/>
            <person name="Griggs A."/>
            <person name="Gujja S."/>
            <person name="Heilman E."/>
            <person name="Heiman D."/>
            <person name="Howarth C."/>
            <person name="Mehta T."/>
            <person name="Neiman D."/>
            <person name="Pearson M."/>
            <person name="Roberts A."/>
            <person name="Saif S."/>
            <person name="Shea T."/>
            <person name="Shenoy N."/>
            <person name="Sisk P."/>
            <person name="Stolte C."/>
            <person name="Sykes S."/>
            <person name="White J."/>
            <person name="Yandava C."/>
            <person name="Haas B."/>
            <person name="Nusbaum C."/>
            <person name="Birren B."/>
        </authorList>
    </citation>
    <scope>NUCLEOTIDE SEQUENCE</scope>
    <source>
        <strain evidence="16">ATCC 30864</strain>
    </source>
</reference>
<dbReference type="GO" id="GO:0000139">
    <property type="term" value="C:Golgi membrane"/>
    <property type="evidence" value="ECO:0007669"/>
    <property type="project" value="TreeGrafter"/>
</dbReference>
<evidence type="ECO:0000256" key="9">
    <source>
        <dbReference type="ARBA" id="ARBA00023180"/>
    </source>
</evidence>
<dbReference type="GO" id="GO:0046872">
    <property type="term" value="F:metal ion binding"/>
    <property type="evidence" value="ECO:0007669"/>
    <property type="project" value="UniProtKB-KW"/>
</dbReference>
<dbReference type="OrthoDB" id="675023at2759"/>
<dbReference type="PhylomeDB" id="A0A0D2WV95"/>
<dbReference type="CDD" id="cd00218">
    <property type="entry name" value="GlcAT-I"/>
    <property type="match status" value="1"/>
</dbReference>
<evidence type="ECO:0000256" key="7">
    <source>
        <dbReference type="ARBA" id="ARBA00022989"/>
    </source>
</evidence>
<dbReference type="Pfam" id="PF03360">
    <property type="entry name" value="Glyco_transf_43"/>
    <property type="match status" value="1"/>
</dbReference>
<dbReference type="GO" id="GO:0050650">
    <property type="term" value="P:chondroitin sulfate proteoglycan biosynthetic process"/>
    <property type="evidence" value="ECO:0007669"/>
    <property type="project" value="TreeGrafter"/>
</dbReference>
<name>A0A0D2WV95_CAPO3</name>
<evidence type="ECO:0000256" key="14">
    <source>
        <dbReference type="SAM" id="MobiDB-lite"/>
    </source>
</evidence>
<keyword evidence="6" id="KW-0735">Signal-anchor</keyword>
<keyword evidence="4" id="KW-0812">Transmembrane</keyword>
<evidence type="ECO:0000256" key="6">
    <source>
        <dbReference type="ARBA" id="ARBA00022968"/>
    </source>
</evidence>
<evidence type="ECO:0000256" key="11">
    <source>
        <dbReference type="PIRSR" id="PIRSR605027-1"/>
    </source>
</evidence>
<dbReference type="GO" id="GO:0015018">
    <property type="term" value="F:galactosylgalactosylxylosylprotein 3-beta-glucuronosyltransferase activity"/>
    <property type="evidence" value="ECO:0007669"/>
    <property type="project" value="InterPro"/>
</dbReference>
<evidence type="ECO:0000256" key="1">
    <source>
        <dbReference type="ARBA" id="ARBA00004606"/>
    </source>
</evidence>
<dbReference type="Proteomes" id="UP000008743">
    <property type="component" value="Unassembled WGS sequence"/>
</dbReference>
<evidence type="ECO:0000313" key="15">
    <source>
        <dbReference type="EMBL" id="KJE96053.1"/>
    </source>
</evidence>
<evidence type="ECO:0000256" key="5">
    <source>
        <dbReference type="ARBA" id="ARBA00022723"/>
    </source>
</evidence>
<feature type="active site" description="Proton donor/acceptor" evidence="11">
    <location>
        <position position="340"/>
    </location>
</feature>
<dbReference type="InParanoid" id="A0A0D2WV95"/>
<comment type="cofactor">
    <cofactor evidence="12">
        <name>Mn(2+)</name>
        <dbReference type="ChEBI" id="CHEBI:29035"/>
    </cofactor>
</comment>
<dbReference type="PANTHER" id="PTHR10896:SF65">
    <property type="entry name" value="GALACTOSYLGALACTOSYLXYLOSYLPROTEIN 3-BETA-GLUCURONOSYLTRANSFERASE 3"/>
    <property type="match status" value="1"/>
</dbReference>
<keyword evidence="9" id="KW-0325">Glycoprotein</keyword>
<comment type="similarity">
    <text evidence="2">Belongs to the glycosyltransferase 43 family.</text>
</comment>
<evidence type="ECO:0000256" key="2">
    <source>
        <dbReference type="ARBA" id="ARBA00007706"/>
    </source>
</evidence>
<dbReference type="InterPro" id="IPR029044">
    <property type="entry name" value="Nucleotide-diphossugar_trans"/>
</dbReference>
<evidence type="ECO:0000256" key="4">
    <source>
        <dbReference type="ARBA" id="ARBA00022692"/>
    </source>
</evidence>
<dbReference type="InterPro" id="IPR005027">
    <property type="entry name" value="Glyco_trans_43"/>
</dbReference>
<keyword evidence="5 12" id="KW-0479">Metal-binding</keyword>
<dbReference type="STRING" id="595528.A0A0D2WV95"/>
<dbReference type="PANTHER" id="PTHR10896">
    <property type="entry name" value="GALACTOSYLGALACTOSYLXYLOSYLPROTEIN 3-BETA-GLUCURONOSYLTRANSFERASE BETA-1,3-GLUCURONYLTRANSFERASE"/>
    <property type="match status" value="1"/>
</dbReference>
<evidence type="ECO:0000256" key="8">
    <source>
        <dbReference type="ARBA" id="ARBA00023136"/>
    </source>
</evidence>
<dbReference type="eggNOG" id="KOG1476">
    <property type="taxonomic scope" value="Eukaryota"/>
</dbReference>
<keyword evidence="3 15" id="KW-0808">Transferase</keyword>
<dbReference type="FunFam" id="3.90.550.10:FF:000044">
    <property type="entry name" value="Galactosylgalactosylxylosylprotein 3-beta-glucuronosyltransferase"/>
    <property type="match status" value="1"/>
</dbReference>
<feature type="region of interest" description="Disordered" evidence="14">
    <location>
        <begin position="222"/>
        <end position="244"/>
    </location>
</feature>